<keyword evidence="3" id="KW-1185">Reference proteome</keyword>
<dbReference type="EMBL" id="AVPE01000002">
    <property type="protein sequence ID" value="KGX93632.1"/>
    <property type="molecule type" value="Genomic_DNA"/>
</dbReference>
<dbReference type="STRING" id="1385510.GCA_000425205_01052"/>
<comment type="caution">
    <text evidence="2">The sequence shown here is derived from an EMBL/GenBank/DDBJ whole genome shotgun (WGS) entry which is preliminary data.</text>
</comment>
<dbReference type="AlphaFoldDB" id="A0A0A5ICR3"/>
<name>A0A0A5ICR3_9BACI</name>
<evidence type="ECO:0000313" key="3">
    <source>
        <dbReference type="Proteomes" id="UP000030528"/>
    </source>
</evidence>
<organism evidence="2 3">
    <name type="scientific">Pontibacillus halophilus JSM 076056 = DSM 19796</name>
    <dbReference type="NCBI Taxonomy" id="1385510"/>
    <lineage>
        <taxon>Bacteria</taxon>
        <taxon>Bacillati</taxon>
        <taxon>Bacillota</taxon>
        <taxon>Bacilli</taxon>
        <taxon>Bacillales</taxon>
        <taxon>Bacillaceae</taxon>
        <taxon>Pontibacillus</taxon>
    </lineage>
</organism>
<dbReference type="Proteomes" id="UP000030528">
    <property type="component" value="Unassembled WGS sequence"/>
</dbReference>
<evidence type="ECO:0000256" key="1">
    <source>
        <dbReference type="SAM" id="MobiDB-lite"/>
    </source>
</evidence>
<feature type="region of interest" description="Disordered" evidence="1">
    <location>
        <begin position="161"/>
        <end position="194"/>
    </location>
</feature>
<evidence type="ECO:0000313" key="2">
    <source>
        <dbReference type="EMBL" id="KGX93632.1"/>
    </source>
</evidence>
<feature type="region of interest" description="Disordered" evidence="1">
    <location>
        <begin position="19"/>
        <end position="84"/>
    </location>
</feature>
<sequence>MKKIVTLVVPLTLMLTGCGGGDEAVQEGKDSSGTDAYYGKFESKDEGVKRLSRSMDETEIDPSAVDHSAPKKRTPLNDPEADSYNNEELAQEGRALEAHLTQSPYVTHAQVVVTNDTIYANVKERMRAGMTRVDVVNMVERELKQLAQEKEIIVFSANESHWGRKKDDKARPNQRLTDDQLREELNHFYNSEEE</sequence>
<gene>
    <name evidence="2" type="ORF">N781_10710</name>
</gene>
<dbReference type="PROSITE" id="PS51257">
    <property type="entry name" value="PROKAR_LIPOPROTEIN"/>
    <property type="match status" value="1"/>
</dbReference>
<feature type="compositionally biased region" description="Basic and acidic residues" evidence="1">
    <location>
        <begin position="41"/>
        <end position="56"/>
    </location>
</feature>
<proteinExistence type="predicted"/>
<dbReference type="Pfam" id="PF09580">
    <property type="entry name" value="Spore_YhcN_YlaJ"/>
    <property type="match status" value="1"/>
</dbReference>
<dbReference type="InterPro" id="IPR019076">
    <property type="entry name" value="Spore_lipoprot_YhcN/YlaJ-like"/>
</dbReference>
<evidence type="ECO:0008006" key="4">
    <source>
        <dbReference type="Google" id="ProtNLM"/>
    </source>
</evidence>
<dbReference type="RefSeq" id="WP_026802075.1">
    <property type="nucleotide sequence ID" value="NZ_AVPE01000002.1"/>
</dbReference>
<protein>
    <recommendedName>
        <fullName evidence="4">Sporulation protein</fullName>
    </recommendedName>
</protein>
<accession>A0A0A5ICR3</accession>
<dbReference type="eggNOG" id="ENOG5030CBS">
    <property type="taxonomic scope" value="Bacteria"/>
</dbReference>
<reference evidence="2 3" key="1">
    <citation type="submission" date="2013-08" db="EMBL/GenBank/DDBJ databases">
        <authorList>
            <person name="Huang J."/>
            <person name="Wang G."/>
        </authorList>
    </citation>
    <scope>NUCLEOTIDE SEQUENCE [LARGE SCALE GENOMIC DNA]</scope>
    <source>
        <strain evidence="2 3">JSM 076056</strain>
    </source>
</reference>
<feature type="compositionally biased region" description="Basic and acidic residues" evidence="1">
    <location>
        <begin position="161"/>
        <end position="186"/>
    </location>
</feature>